<dbReference type="PANTHER" id="PTHR14091:SF0">
    <property type="entry name" value="PERIODIC TRYPTOPHAN PROTEIN 1 HOMOLOG"/>
    <property type="match status" value="1"/>
</dbReference>
<dbReference type="SMART" id="SM00320">
    <property type="entry name" value="WD40"/>
    <property type="match status" value="2"/>
</dbReference>
<dbReference type="InterPro" id="IPR036322">
    <property type="entry name" value="WD40_repeat_dom_sf"/>
</dbReference>
<evidence type="ECO:0000313" key="5">
    <source>
        <dbReference type="EMBL" id="MBX28951.1"/>
    </source>
</evidence>
<dbReference type="PROSITE" id="PS50294">
    <property type="entry name" value="WD_REPEATS_REGION"/>
    <property type="match status" value="1"/>
</dbReference>
<keyword evidence="1" id="KW-0597">Phosphoprotein</keyword>
<evidence type="ECO:0000256" key="2">
    <source>
        <dbReference type="ARBA" id="ARBA00022574"/>
    </source>
</evidence>
<dbReference type="EMBL" id="GGEC01048467">
    <property type="protein sequence ID" value="MBX28951.1"/>
    <property type="molecule type" value="Transcribed_RNA"/>
</dbReference>
<dbReference type="AlphaFoldDB" id="A0A2P2MFE4"/>
<dbReference type="SUPFAM" id="SSF50978">
    <property type="entry name" value="WD40 repeat-like"/>
    <property type="match status" value="1"/>
</dbReference>
<evidence type="ECO:0000256" key="3">
    <source>
        <dbReference type="ARBA" id="ARBA00022737"/>
    </source>
</evidence>
<dbReference type="InterPro" id="IPR001680">
    <property type="entry name" value="WD40_rpt"/>
</dbReference>
<proteinExistence type="predicted"/>
<evidence type="ECO:0000256" key="4">
    <source>
        <dbReference type="PROSITE-ProRule" id="PRU00221"/>
    </source>
</evidence>
<dbReference type="GO" id="GO:0006364">
    <property type="term" value="P:rRNA processing"/>
    <property type="evidence" value="ECO:0007669"/>
    <property type="project" value="InterPro"/>
</dbReference>
<name>A0A2P2MFE4_RHIMU</name>
<dbReference type="InterPro" id="IPR019775">
    <property type="entry name" value="WD40_repeat_CS"/>
</dbReference>
<dbReference type="PROSITE" id="PS50082">
    <property type="entry name" value="WD_REPEATS_2"/>
    <property type="match status" value="1"/>
</dbReference>
<dbReference type="PANTHER" id="PTHR14091">
    <property type="entry name" value="PERIODIC TRYPTOPHAN PROTEIN 1"/>
    <property type="match status" value="1"/>
</dbReference>
<feature type="repeat" description="WD" evidence="4">
    <location>
        <begin position="43"/>
        <end position="85"/>
    </location>
</feature>
<dbReference type="InterPro" id="IPR044285">
    <property type="entry name" value="PWP1"/>
</dbReference>
<reference evidence="5" key="1">
    <citation type="submission" date="2018-02" db="EMBL/GenBank/DDBJ databases">
        <title>Rhizophora mucronata_Transcriptome.</title>
        <authorList>
            <person name="Meera S.P."/>
            <person name="Sreeshan A."/>
            <person name="Augustine A."/>
        </authorList>
    </citation>
    <scope>NUCLEOTIDE SEQUENCE</scope>
    <source>
        <tissue evidence="5">Leaf</tissue>
    </source>
</reference>
<dbReference type="GO" id="GO:0005634">
    <property type="term" value="C:nucleus"/>
    <property type="evidence" value="ECO:0007669"/>
    <property type="project" value="TreeGrafter"/>
</dbReference>
<keyword evidence="3" id="KW-0677">Repeat</keyword>
<dbReference type="PROSITE" id="PS00678">
    <property type="entry name" value="WD_REPEATS_1"/>
    <property type="match status" value="1"/>
</dbReference>
<accession>A0A2P2MFE4</accession>
<organism evidence="5">
    <name type="scientific">Rhizophora mucronata</name>
    <name type="common">Asiatic mangrove</name>
    <dbReference type="NCBI Taxonomy" id="61149"/>
    <lineage>
        <taxon>Eukaryota</taxon>
        <taxon>Viridiplantae</taxon>
        <taxon>Streptophyta</taxon>
        <taxon>Embryophyta</taxon>
        <taxon>Tracheophyta</taxon>
        <taxon>Spermatophyta</taxon>
        <taxon>Magnoliopsida</taxon>
        <taxon>eudicotyledons</taxon>
        <taxon>Gunneridae</taxon>
        <taxon>Pentapetalae</taxon>
        <taxon>rosids</taxon>
        <taxon>fabids</taxon>
        <taxon>Malpighiales</taxon>
        <taxon>Rhizophoraceae</taxon>
        <taxon>Rhizophora</taxon>
    </lineage>
</organism>
<sequence length="148" mass="16970">MFQYFSHLCCCQIDEVQPSVVLGGIIEKKKKKKGKKMSIRYKEGSHTDSVLGLAWNKQFRNILASASADKQVKIWDVAAGKCDITMEHHTDKVQSVAWNHHEPQVLLSGSFDRSVVLVIRDMMFRMWDVTTAHKWGKGNFAQMLQPYN</sequence>
<dbReference type="Pfam" id="PF00400">
    <property type="entry name" value="WD40"/>
    <property type="match status" value="2"/>
</dbReference>
<keyword evidence="2 4" id="KW-0853">WD repeat</keyword>
<evidence type="ECO:0000256" key="1">
    <source>
        <dbReference type="ARBA" id="ARBA00022553"/>
    </source>
</evidence>
<protein>
    <submittedName>
        <fullName evidence="5">Uncharacterized protein</fullName>
    </submittedName>
</protein>
<dbReference type="InterPro" id="IPR015943">
    <property type="entry name" value="WD40/YVTN_repeat-like_dom_sf"/>
</dbReference>
<dbReference type="Gene3D" id="2.130.10.10">
    <property type="entry name" value="YVTN repeat-like/Quinoprotein amine dehydrogenase"/>
    <property type="match status" value="1"/>
</dbReference>